<organism evidence="5">
    <name type="scientific">Thelazia callipaeda</name>
    <name type="common">Oriental eyeworm</name>
    <name type="synonym">Parasitic nematode</name>
    <dbReference type="NCBI Taxonomy" id="103827"/>
    <lineage>
        <taxon>Eukaryota</taxon>
        <taxon>Metazoa</taxon>
        <taxon>Ecdysozoa</taxon>
        <taxon>Nematoda</taxon>
        <taxon>Chromadorea</taxon>
        <taxon>Rhabditida</taxon>
        <taxon>Spirurina</taxon>
        <taxon>Spiruromorpha</taxon>
        <taxon>Thelazioidea</taxon>
        <taxon>Thelaziidae</taxon>
        <taxon>Thelazia</taxon>
    </lineage>
</organism>
<dbReference type="EMBL" id="UYYF01000487">
    <property type="protein sequence ID" value="VDM98349.1"/>
    <property type="molecule type" value="Genomic_DNA"/>
</dbReference>
<keyword evidence="4" id="KW-1185">Reference proteome</keyword>
<feature type="region of interest" description="Disordered" evidence="2">
    <location>
        <begin position="417"/>
        <end position="452"/>
    </location>
</feature>
<reference evidence="3 4" key="2">
    <citation type="submission" date="2018-11" db="EMBL/GenBank/DDBJ databases">
        <authorList>
            <consortium name="Pathogen Informatics"/>
        </authorList>
    </citation>
    <scope>NUCLEOTIDE SEQUENCE [LARGE SCALE GENOMIC DNA]</scope>
</reference>
<dbReference type="AlphaFoldDB" id="A0A0N5CQA9"/>
<feature type="coiled-coil region" evidence="1">
    <location>
        <begin position="179"/>
        <end position="213"/>
    </location>
</feature>
<evidence type="ECO:0000256" key="1">
    <source>
        <dbReference type="SAM" id="Coils"/>
    </source>
</evidence>
<sequence length="572" mass="64506">MQQENSSKCGEVASLKRELEKLQQSAANRNKLQTEFAKLQILARNLQHQKSLQSMHDSLLMDYDRIQAMHDLLNADYERAKCDNDQLKIRLKNQKEATDGIMNELKELKGKFVDERARCDHEVEILRQDLTALRNEHDRVKEESFSRTQDAECNAQSLREFQLAEQEQRAFNTHLTLKIEDLQRNLEARDLEIAELRQQIKMLTHVNSNLENKNRILHRKMEHLLTPSPDFIRKITNSYDNDLHDQIDMQAKKVVFKGKISLSNNHSKKFDAEKVSVKEIPQTFVKRTASKSYISQNDVSRDSLAKFVANGTTCSDTKLSSGINGFSVLGNESAAYSAEGAPVTARNSPFSNGFQSAPDVQPSSSSDELNSISSSYISRHSNVEKFRRHSGPSSNSSRAFLRNVVCAEYSSIRRRAVSVSKHSADESVSLNGSERGVDVPPPNQSRPLRSCSQESTNLLCRALSSRPPPPAYQPKTSTKQFDINTQPSQSSCQTQLATSVGRLSQNEVPASKQQLAVDEVVSSVNDISAVKRTQRLIHDRKEKAVSIYENVNQEQSGNNLESNTVWYEYGCV</sequence>
<evidence type="ECO:0000313" key="4">
    <source>
        <dbReference type="Proteomes" id="UP000276776"/>
    </source>
</evidence>
<keyword evidence="1" id="KW-0175">Coiled coil</keyword>
<name>A0A0N5CQA9_THECL</name>
<evidence type="ECO:0000313" key="5">
    <source>
        <dbReference type="WBParaSite" id="TCLT_0000240901-mRNA-1"/>
    </source>
</evidence>
<evidence type="ECO:0000313" key="3">
    <source>
        <dbReference type="EMBL" id="VDM98349.1"/>
    </source>
</evidence>
<evidence type="ECO:0000256" key="2">
    <source>
        <dbReference type="SAM" id="MobiDB-lite"/>
    </source>
</evidence>
<feature type="region of interest" description="Disordered" evidence="2">
    <location>
        <begin position="347"/>
        <end position="370"/>
    </location>
</feature>
<protein>
    <submittedName>
        <fullName evidence="5">SWI5-dependent HO expression protein 3</fullName>
    </submittedName>
</protein>
<gene>
    <name evidence="3" type="ORF">TCLT_LOCUS2410</name>
</gene>
<dbReference type="STRING" id="103827.A0A0N5CQA9"/>
<feature type="coiled-coil region" evidence="1">
    <location>
        <begin position="12"/>
        <end position="143"/>
    </location>
</feature>
<reference evidence="5" key="1">
    <citation type="submission" date="2017-02" db="UniProtKB">
        <authorList>
            <consortium name="WormBaseParasite"/>
        </authorList>
    </citation>
    <scope>IDENTIFICATION</scope>
</reference>
<dbReference type="Proteomes" id="UP000276776">
    <property type="component" value="Unassembled WGS sequence"/>
</dbReference>
<proteinExistence type="predicted"/>
<accession>A0A0N5CQA9</accession>
<dbReference type="OrthoDB" id="5862760at2759"/>
<dbReference type="WBParaSite" id="TCLT_0000240901-mRNA-1">
    <property type="protein sequence ID" value="TCLT_0000240901-mRNA-1"/>
    <property type="gene ID" value="TCLT_0000240901"/>
</dbReference>